<comment type="subcellular location">
    <subcellularLocation>
        <location evidence="6">Cell membrane</location>
        <topology evidence="6">Multi-pass membrane protein</topology>
    </subcellularLocation>
    <subcellularLocation>
        <location evidence="1">Membrane</location>
        <topology evidence="1">Multi-pass membrane protein</topology>
    </subcellularLocation>
</comment>
<dbReference type="Pfam" id="PF00510">
    <property type="entry name" value="COX3"/>
    <property type="match status" value="2"/>
</dbReference>
<evidence type="ECO:0000313" key="10">
    <source>
        <dbReference type="Proteomes" id="UP000538666"/>
    </source>
</evidence>
<feature type="transmembrane region" description="Helical" evidence="7">
    <location>
        <begin position="178"/>
        <end position="202"/>
    </location>
</feature>
<organism evidence="9 10">
    <name type="scientific">Silvibacterium bohemicum</name>
    <dbReference type="NCBI Taxonomy" id="1577686"/>
    <lineage>
        <taxon>Bacteria</taxon>
        <taxon>Pseudomonadati</taxon>
        <taxon>Acidobacteriota</taxon>
        <taxon>Terriglobia</taxon>
        <taxon>Terriglobales</taxon>
        <taxon>Acidobacteriaceae</taxon>
        <taxon>Silvibacterium</taxon>
    </lineage>
</organism>
<comment type="caution">
    <text evidence="9">The sequence shown here is derived from an EMBL/GenBank/DDBJ whole genome shotgun (WGS) entry which is preliminary data.</text>
</comment>
<gene>
    <name evidence="9" type="ORF">HNQ77_004429</name>
</gene>
<comment type="similarity">
    <text evidence="2 6">Belongs to the cytochrome c oxidase subunit 3 family.</text>
</comment>
<dbReference type="EMBL" id="JACHEK010000009">
    <property type="protein sequence ID" value="MBB6146457.1"/>
    <property type="molecule type" value="Genomic_DNA"/>
</dbReference>
<dbReference type="RefSeq" id="WP_050058120.1">
    <property type="nucleotide sequence ID" value="NZ_JACHEK010000009.1"/>
</dbReference>
<keyword evidence="10" id="KW-1185">Reference proteome</keyword>
<evidence type="ECO:0000256" key="6">
    <source>
        <dbReference type="RuleBase" id="RU003376"/>
    </source>
</evidence>
<dbReference type="Gene3D" id="1.20.120.80">
    <property type="entry name" value="Cytochrome c oxidase, subunit III, four-helix bundle"/>
    <property type="match status" value="1"/>
</dbReference>
<name>A0A841K1I7_9BACT</name>
<dbReference type="InterPro" id="IPR035973">
    <property type="entry name" value="Cyt_c_oxidase_su3-like_sf"/>
</dbReference>
<evidence type="ECO:0000256" key="2">
    <source>
        <dbReference type="ARBA" id="ARBA00010581"/>
    </source>
</evidence>
<dbReference type="GO" id="GO:0019646">
    <property type="term" value="P:aerobic electron transport chain"/>
    <property type="evidence" value="ECO:0007669"/>
    <property type="project" value="InterPro"/>
</dbReference>
<evidence type="ECO:0000256" key="7">
    <source>
        <dbReference type="SAM" id="Phobius"/>
    </source>
</evidence>
<evidence type="ECO:0000256" key="4">
    <source>
        <dbReference type="ARBA" id="ARBA00022989"/>
    </source>
</evidence>
<sequence>MDSQAIATHPEHAHGEHEHPPYLRHHFATVEQQRETASFGMWLFLLTEIMFFGGMFAAYLIYRNWYYPAFVAGSHQLSILLGTVNTAVLICSSFTMAMGVYSAEMKRKGALVMWLLLTILLGTVFLGIKADEYHEKWEKHHVPGLNFSANDFVNGSKGYPDDKLAPDMAQKSQVYFSLYFAMTGMHALHMIIGISILIVLVIRARQGAYTEGHMTTIENFGLYWHFVDIVWIFLFPLLYLISRHQ</sequence>
<keyword evidence="4 7" id="KW-1133">Transmembrane helix</keyword>
<dbReference type="GO" id="GO:0005886">
    <property type="term" value="C:plasma membrane"/>
    <property type="evidence" value="ECO:0007669"/>
    <property type="project" value="UniProtKB-SubCell"/>
</dbReference>
<proteinExistence type="inferred from homology"/>
<keyword evidence="5 7" id="KW-0472">Membrane</keyword>
<keyword evidence="3 6" id="KW-0812">Transmembrane</keyword>
<dbReference type="OrthoDB" id="9810850at2"/>
<feature type="transmembrane region" description="Helical" evidence="7">
    <location>
        <begin position="39"/>
        <end position="62"/>
    </location>
</feature>
<feature type="domain" description="Heme-copper oxidase subunit III family profile" evidence="8">
    <location>
        <begin position="39"/>
        <end position="243"/>
    </location>
</feature>
<feature type="transmembrane region" description="Helical" evidence="7">
    <location>
        <begin position="222"/>
        <end position="241"/>
    </location>
</feature>
<evidence type="ECO:0000313" key="9">
    <source>
        <dbReference type="EMBL" id="MBB6146457.1"/>
    </source>
</evidence>
<protein>
    <submittedName>
        <fullName evidence="9">Cytochrome c oxidase subunit 3</fullName>
    </submittedName>
</protein>
<dbReference type="InterPro" id="IPR013833">
    <property type="entry name" value="Cyt_c_oxidase_su3_a-hlx"/>
</dbReference>
<dbReference type="Proteomes" id="UP000538666">
    <property type="component" value="Unassembled WGS sequence"/>
</dbReference>
<dbReference type="PANTHER" id="PTHR11403">
    <property type="entry name" value="CYTOCHROME C OXIDASE SUBUNIT III"/>
    <property type="match status" value="1"/>
</dbReference>
<dbReference type="PROSITE" id="PS50253">
    <property type="entry name" value="COX3"/>
    <property type="match status" value="1"/>
</dbReference>
<dbReference type="InterPro" id="IPR024791">
    <property type="entry name" value="Cyt_c/ubiquinol_Oxase_su3"/>
</dbReference>
<dbReference type="AlphaFoldDB" id="A0A841K1I7"/>
<feature type="transmembrane region" description="Helical" evidence="7">
    <location>
        <begin position="109"/>
        <end position="128"/>
    </location>
</feature>
<dbReference type="PANTHER" id="PTHR11403:SF6">
    <property type="entry name" value="NITRIC OXIDE REDUCTASE SUBUNIT E"/>
    <property type="match status" value="1"/>
</dbReference>
<dbReference type="CDD" id="cd02862">
    <property type="entry name" value="NorE_like"/>
    <property type="match status" value="1"/>
</dbReference>
<evidence type="ECO:0000256" key="5">
    <source>
        <dbReference type="ARBA" id="ARBA00023136"/>
    </source>
</evidence>
<dbReference type="SUPFAM" id="SSF81452">
    <property type="entry name" value="Cytochrome c oxidase subunit III-like"/>
    <property type="match status" value="1"/>
</dbReference>
<feature type="transmembrane region" description="Helical" evidence="7">
    <location>
        <begin position="83"/>
        <end position="103"/>
    </location>
</feature>
<evidence type="ECO:0000256" key="3">
    <source>
        <dbReference type="ARBA" id="ARBA00022692"/>
    </source>
</evidence>
<evidence type="ECO:0000256" key="1">
    <source>
        <dbReference type="ARBA" id="ARBA00004141"/>
    </source>
</evidence>
<evidence type="ECO:0000259" key="8">
    <source>
        <dbReference type="PROSITE" id="PS50253"/>
    </source>
</evidence>
<dbReference type="GO" id="GO:0004129">
    <property type="term" value="F:cytochrome-c oxidase activity"/>
    <property type="evidence" value="ECO:0007669"/>
    <property type="project" value="InterPro"/>
</dbReference>
<reference evidence="9 10" key="1">
    <citation type="submission" date="2020-08" db="EMBL/GenBank/DDBJ databases">
        <title>Genomic Encyclopedia of Type Strains, Phase IV (KMG-IV): sequencing the most valuable type-strain genomes for metagenomic binning, comparative biology and taxonomic classification.</title>
        <authorList>
            <person name="Goeker M."/>
        </authorList>
    </citation>
    <scope>NUCLEOTIDE SEQUENCE [LARGE SCALE GENOMIC DNA]</scope>
    <source>
        <strain evidence="9 10">DSM 103733</strain>
    </source>
</reference>
<accession>A0A841K1I7</accession>
<dbReference type="InterPro" id="IPR000298">
    <property type="entry name" value="Cyt_c_oxidase-like_su3"/>
</dbReference>